<sequence length="569" mass="65101">MHFTQSTAPSQRISPSESTKEQQEQVRSNRPTLLTLPPEIQTKIFSHLAVSWGKSTIQEVLRTCKQLYEVALPISVSIFRNTINQTEGQGPCSTTRNIQFLRYILISKPWLAKNVRTVVLGRISSRDGEVNNGQEKYGKASTTDEEIAIYQQHIELILGQLPSGYTERWGVEWVEDLKSGTSDAQAALILLACPNIHTLLYEIPDQPRHFPQLLSFIHNLAEISLSIRTSTHSKMIIPLSNLQDVFHETLDYNRGYSQFGMEAPEFFAFPRLRYYECILAHVWSDIAGKFERLPRRSSSVEEIVLHASYINKDTLDGMLGACKALRKFEFSHFRLNRWLGAPCLMMPGDIMDAILPHASTFESLYLNMEETWDKEWKWIGCPERLYMGMGLRQMCTLKRLEIGMQALTGMLGWDPDTRNPVAPKMPLRVKGAPKIANCLPESLECHKIHECGMPILDQAAELIRVVEQGHGFKRLAYIGLLFNGWKMDPDVDFPKARKLTCNASHVRLDIAFREELIYLCDLGETVRISDTDQRNLTSRIYAPHIRKMYLETRGQPDLVLLDDPDLYDE</sequence>
<proteinExistence type="predicted"/>
<dbReference type="OrthoDB" id="5127893at2759"/>
<dbReference type="Pfam" id="PF24969">
    <property type="entry name" value="LRR_15"/>
    <property type="match status" value="1"/>
</dbReference>
<dbReference type="EMBL" id="CABFOC020000035">
    <property type="protein sequence ID" value="CAH0049634.1"/>
    <property type="molecule type" value="Genomic_DNA"/>
</dbReference>
<name>A0A9N9Z676_9HYPO</name>
<evidence type="ECO:0000313" key="4">
    <source>
        <dbReference type="Proteomes" id="UP000775872"/>
    </source>
</evidence>
<gene>
    <name evidence="3" type="ORF">CSOL1703_00001592</name>
</gene>
<feature type="domain" description="Leucine-rich repeat" evidence="2">
    <location>
        <begin position="100"/>
        <end position="369"/>
    </location>
</feature>
<accession>A0A9N9Z676</accession>
<comment type="caution">
    <text evidence="3">The sequence shown here is derived from an EMBL/GenBank/DDBJ whole genome shotgun (WGS) entry which is preliminary data.</text>
</comment>
<reference evidence="3" key="1">
    <citation type="submission" date="2021-10" db="EMBL/GenBank/DDBJ databases">
        <authorList>
            <person name="Piombo E."/>
        </authorList>
    </citation>
    <scope>NUCLEOTIDE SEQUENCE</scope>
</reference>
<feature type="region of interest" description="Disordered" evidence="1">
    <location>
        <begin position="1"/>
        <end position="32"/>
    </location>
</feature>
<dbReference type="CDD" id="cd09917">
    <property type="entry name" value="F-box_SF"/>
    <property type="match status" value="1"/>
</dbReference>
<protein>
    <recommendedName>
        <fullName evidence="2">Leucine-rich repeat domain-containing protein</fullName>
    </recommendedName>
</protein>
<evidence type="ECO:0000313" key="3">
    <source>
        <dbReference type="EMBL" id="CAH0049634.1"/>
    </source>
</evidence>
<feature type="compositionally biased region" description="Polar residues" evidence="1">
    <location>
        <begin position="1"/>
        <end position="17"/>
    </location>
</feature>
<dbReference type="InterPro" id="IPR056867">
    <property type="entry name" value="LRR_15"/>
</dbReference>
<evidence type="ECO:0000256" key="1">
    <source>
        <dbReference type="SAM" id="MobiDB-lite"/>
    </source>
</evidence>
<dbReference type="AlphaFoldDB" id="A0A9N9Z676"/>
<dbReference type="Proteomes" id="UP000775872">
    <property type="component" value="Unassembled WGS sequence"/>
</dbReference>
<organism evidence="3 4">
    <name type="scientific">Clonostachys solani</name>
    <dbReference type="NCBI Taxonomy" id="160281"/>
    <lineage>
        <taxon>Eukaryota</taxon>
        <taxon>Fungi</taxon>
        <taxon>Dikarya</taxon>
        <taxon>Ascomycota</taxon>
        <taxon>Pezizomycotina</taxon>
        <taxon>Sordariomycetes</taxon>
        <taxon>Hypocreomycetidae</taxon>
        <taxon>Hypocreales</taxon>
        <taxon>Bionectriaceae</taxon>
        <taxon>Clonostachys</taxon>
    </lineage>
</organism>
<evidence type="ECO:0000259" key="2">
    <source>
        <dbReference type="Pfam" id="PF24969"/>
    </source>
</evidence>
<keyword evidence="4" id="KW-1185">Reference proteome</keyword>